<sequence length="75" mass="9019">MWLCQLLVRVIATHGYSRHVYRFSLVRTSCVHVIIPFHAFWSSSAQAFWSQMTPKRRVASSKKRRFTRIRETFLF</sequence>
<dbReference type="RefSeq" id="XP_040787339.1">
    <property type="nucleotide sequence ID" value="XM_040938857.1"/>
</dbReference>
<proteinExistence type="predicted"/>
<dbReference type="Proteomes" id="UP000800039">
    <property type="component" value="Unassembled WGS sequence"/>
</dbReference>
<gene>
    <name evidence="1" type="ORF">K460DRAFT_98312</name>
</gene>
<organism evidence="1 2">
    <name type="scientific">Cucurbitaria berberidis CBS 394.84</name>
    <dbReference type="NCBI Taxonomy" id="1168544"/>
    <lineage>
        <taxon>Eukaryota</taxon>
        <taxon>Fungi</taxon>
        <taxon>Dikarya</taxon>
        <taxon>Ascomycota</taxon>
        <taxon>Pezizomycotina</taxon>
        <taxon>Dothideomycetes</taxon>
        <taxon>Pleosporomycetidae</taxon>
        <taxon>Pleosporales</taxon>
        <taxon>Pleosporineae</taxon>
        <taxon>Cucurbitariaceae</taxon>
        <taxon>Cucurbitaria</taxon>
    </lineage>
</organism>
<dbReference type="AlphaFoldDB" id="A0A9P4L784"/>
<evidence type="ECO:0000313" key="2">
    <source>
        <dbReference type="Proteomes" id="UP000800039"/>
    </source>
</evidence>
<accession>A0A9P4L784</accession>
<dbReference type="EMBL" id="ML976616">
    <property type="protein sequence ID" value="KAF1844776.1"/>
    <property type="molecule type" value="Genomic_DNA"/>
</dbReference>
<evidence type="ECO:0000313" key="1">
    <source>
        <dbReference type="EMBL" id="KAF1844776.1"/>
    </source>
</evidence>
<protein>
    <submittedName>
        <fullName evidence="1">Uncharacterized protein</fullName>
    </submittedName>
</protein>
<reference evidence="1" key="1">
    <citation type="submission" date="2020-01" db="EMBL/GenBank/DDBJ databases">
        <authorList>
            <consortium name="DOE Joint Genome Institute"/>
            <person name="Haridas S."/>
            <person name="Albert R."/>
            <person name="Binder M."/>
            <person name="Bloem J."/>
            <person name="Labutti K."/>
            <person name="Salamov A."/>
            <person name="Andreopoulos B."/>
            <person name="Baker S.E."/>
            <person name="Barry K."/>
            <person name="Bills G."/>
            <person name="Bluhm B.H."/>
            <person name="Cannon C."/>
            <person name="Castanera R."/>
            <person name="Culley D.E."/>
            <person name="Daum C."/>
            <person name="Ezra D."/>
            <person name="Gonzalez J.B."/>
            <person name="Henrissat B."/>
            <person name="Kuo A."/>
            <person name="Liang C."/>
            <person name="Lipzen A."/>
            <person name="Lutzoni F."/>
            <person name="Magnuson J."/>
            <person name="Mondo S."/>
            <person name="Nolan M."/>
            <person name="Ohm R."/>
            <person name="Pangilinan J."/>
            <person name="Park H.-J."/>
            <person name="Ramirez L."/>
            <person name="Alfaro M."/>
            <person name="Sun H."/>
            <person name="Tritt A."/>
            <person name="Yoshinaga Y."/>
            <person name="Zwiers L.-H."/>
            <person name="Turgeon B.G."/>
            <person name="Goodwin S.B."/>
            <person name="Spatafora J.W."/>
            <person name="Crous P.W."/>
            <person name="Grigoriev I.V."/>
        </authorList>
    </citation>
    <scope>NUCLEOTIDE SEQUENCE</scope>
    <source>
        <strain evidence="1">CBS 394.84</strain>
    </source>
</reference>
<keyword evidence="2" id="KW-1185">Reference proteome</keyword>
<comment type="caution">
    <text evidence="1">The sequence shown here is derived from an EMBL/GenBank/DDBJ whole genome shotgun (WGS) entry which is preliminary data.</text>
</comment>
<name>A0A9P4L784_9PLEO</name>
<dbReference type="GeneID" id="63856114"/>